<feature type="region of interest" description="Disordered" evidence="1">
    <location>
        <begin position="1"/>
        <end position="26"/>
    </location>
</feature>
<protein>
    <submittedName>
        <fullName evidence="2">ScyD/ScyE family protein</fullName>
    </submittedName>
</protein>
<sequence length="428" mass="43219">MTRTRQGTGLHGTRQPGTGSHGTGLHSTGLRRGLVAGIACASLAVALFGATPATAGQKSGDDDGAGDGSGAGTPVTLAEGLLGPLSLEVGRHNTVYVTQNFAGELTKVARDGTTSTLASAPGEEISAVTARKGTVYYARVAQDHSAATLRSIAPDGTDAELADIAAYEKSANPDQDNSYGFVDLDPTCAAQFDPTQPPFVPATYTGVVDTHPYASLALWNGVYVADAGGNAILHVDWDGTVSTTAVLPPSDPVTIDAAMIADIGFPACAAGHEYRFEPVPTDVELGPDGWLYVTSLPGGPEDASLGARGSVYRVDPDSGDVELVATGFVGATGLAVSQDDGTIYVAELFGGSGGTGQVSVLDSGSDTPSALVAVSQPAAIELRHGALYLTTDAITPDANGAPTPVGKLVRIPLTGGHAASDSLDDTTD</sequence>
<dbReference type="InterPro" id="IPR011042">
    <property type="entry name" value="6-blade_b-propeller_TolB-like"/>
</dbReference>
<dbReference type="Proteomes" id="UP001165341">
    <property type="component" value="Unassembled WGS sequence"/>
</dbReference>
<dbReference type="SUPFAM" id="SSF101898">
    <property type="entry name" value="NHL repeat"/>
    <property type="match status" value="1"/>
</dbReference>
<evidence type="ECO:0000313" key="2">
    <source>
        <dbReference type="EMBL" id="MCI4657805.1"/>
    </source>
</evidence>
<organism evidence="2 3">
    <name type="scientific">Cryobacterium zhongshanensis</name>
    <dbReference type="NCBI Taxonomy" id="2928153"/>
    <lineage>
        <taxon>Bacteria</taxon>
        <taxon>Bacillati</taxon>
        <taxon>Actinomycetota</taxon>
        <taxon>Actinomycetes</taxon>
        <taxon>Micrococcales</taxon>
        <taxon>Microbacteriaceae</taxon>
        <taxon>Cryobacterium</taxon>
    </lineage>
</organism>
<dbReference type="AlphaFoldDB" id="A0AA41QU90"/>
<accession>A0AA41QU90</accession>
<dbReference type="Gene3D" id="2.120.10.30">
    <property type="entry name" value="TolB, C-terminal domain"/>
    <property type="match status" value="1"/>
</dbReference>
<dbReference type="InterPro" id="IPR048031">
    <property type="entry name" value="ScyD/ScyE-like"/>
</dbReference>
<evidence type="ECO:0000313" key="3">
    <source>
        <dbReference type="Proteomes" id="UP001165341"/>
    </source>
</evidence>
<dbReference type="SUPFAM" id="SSF63829">
    <property type="entry name" value="Calcium-dependent phosphotriesterase"/>
    <property type="match status" value="1"/>
</dbReference>
<name>A0AA41QU90_9MICO</name>
<evidence type="ECO:0000256" key="1">
    <source>
        <dbReference type="SAM" id="MobiDB-lite"/>
    </source>
</evidence>
<keyword evidence="3" id="KW-1185">Reference proteome</keyword>
<dbReference type="EMBL" id="JALGAR010000001">
    <property type="protein sequence ID" value="MCI4657805.1"/>
    <property type="molecule type" value="Genomic_DNA"/>
</dbReference>
<gene>
    <name evidence="2" type="ORF">MQH31_08295</name>
</gene>
<proteinExistence type="predicted"/>
<dbReference type="NCBIfam" id="NF033206">
    <property type="entry name" value="ScyE_fam"/>
    <property type="match status" value="1"/>
</dbReference>
<comment type="caution">
    <text evidence="2">The sequence shown here is derived from an EMBL/GenBank/DDBJ whole genome shotgun (WGS) entry which is preliminary data.</text>
</comment>
<reference evidence="2" key="1">
    <citation type="submission" date="2022-03" db="EMBL/GenBank/DDBJ databases">
        <title>Cryobacterium sp. nov. strain ZS14-85, isolated from Antarctic soil.</title>
        <authorList>
            <person name="Li J."/>
            <person name="Niu G."/>
        </authorList>
    </citation>
    <scope>NUCLEOTIDE SEQUENCE</scope>
    <source>
        <strain evidence="2">ZS14-85</strain>
    </source>
</reference>
<dbReference type="RefSeq" id="WP_243011583.1">
    <property type="nucleotide sequence ID" value="NZ_JALGAR010000001.1"/>
</dbReference>